<dbReference type="Proteomes" id="UP000250140">
    <property type="component" value="Unassembled WGS sequence"/>
</dbReference>
<sequence>MPRGSACPSSYRCTFVTARHATCRCVRCGRVRRWGGVRGEKKGRGEGEGEETRRPLVSMEERREEEAGVWDVGGEEREVQGF</sequence>
<feature type="region of interest" description="Disordered" evidence="1">
    <location>
        <begin position="38"/>
        <end position="82"/>
    </location>
</feature>
<dbReference type="AlphaFoldDB" id="A0A8E2F381"/>
<gene>
    <name evidence="2" type="ORF">AOQ84DRAFT_14487</name>
</gene>
<proteinExistence type="predicted"/>
<dbReference type="EMBL" id="KV749373">
    <property type="protein sequence ID" value="OCL09732.1"/>
    <property type="molecule type" value="Genomic_DNA"/>
</dbReference>
<reference evidence="2 3" key="1">
    <citation type="journal article" date="2016" name="Nat. Commun.">
        <title>Ectomycorrhizal ecology is imprinted in the genome of the dominant symbiotic fungus Cenococcum geophilum.</title>
        <authorList>
            <consortium name="DOE Joint Genome Institute"/>
            <person name="Peter M."/>
            <person name="Kohler A."/>
            <person name="Ohm R.A."/>
            <person name="Kuo A."/>
            <person name="Krutzmann J."/>
            <person name="Morin E."/>
            <person name="Arend M."/>
            <person name="Barry K.W."/>
            <person name="Binder M."/>
            <person name="Choi C."/>
            <person name="Clum A."/>
            <person name="Copeland A."/>
            <person name="Grisel N."/>
            <person name="Haridas S."/>
            <person name="Kipfer T."/>
            <person name="LaButti K."/>
            <person name="Lindquist E."/>
            <person name="Lipzen A."/>
            <person name="Maire R."/>
            <person name="Meier B."/>
            <person name="Mihaltcheva S."/>
            <person name="Molinier V."/>
            <person name="Murat C."/>
            <person name="Poggeler S."/>
            <person name="Quandt C.A."/>
            <person name="Sperisen C."/>
            <person name="Tritt A."/>
            <person name="Tisserant E."/>
            <person name="Crous P.W."/>
            <person name="Henrissat B."/>
            <person name="Nehls U."/>
            <person name="Egli S."/>
            <person name="Spatafora J.W."/>
            <person name="Grigoriev I.V."/>
            <person name="Martin F.M."/>
        </authorList>
    </citation>
    <scope>NUCLEOTIDE SEQUENCE [LARGE SCALE GENOMIC DNA]</scope>
    <source>
        <strain evidence="2 3">CBS 207.34</strain>
    </source>
</reference>
<feature type="compositionally biased region" description="Basic and acidic residues" evidence="1">
    <location>
        <begin position="38"/>
        <end position="66"/>
    </location>
</feature>
<evidence type="ECO:0000313" key="2">
    <source>
        <dbReference type="EMBL" id="OCL09732.1"/>
    </source>
</evidence>
<keyword evidence="3" id="KW-1185">Reference proteome</keyword>
<protein>
    <submittedName>
        <fullName evidence="2">Uncharacterized protein</fullName>
    </submittedName>
</protein>
<accession>A0A8E2F381</accession>
<evidence type="ECO:0000313" key="3">
    <source>
        <dbReference type="Proteomes" id="UP000250140"/>
    </source>
</evidence>
<evidence type="ECO:0000256" key="1">
    <source>
        <dbReference type="SAM" id="MobiDB-lite"/>
    </source>
</evidence>
<name>A0A8E2F381_9PEZI</name>
<organism evidence="2 3">
    <name type="scientific">Glonium stellatum</name>
    <dbReference type="NCBI Taxonomy" id="574774"/>
    <lineage>
        <taxon>Eukaryota</taxon>
        <taxon>Fungi</taxon>
        <taxon>Dikarya</taxon>
        <taxon>Ascomycota</taxon>
        <taxon>Pezizomycotina</taxon>
        <taxon>Dothideomycetes</taxon>
        <taxon>Pleosporomycetidae</taxon>
        <taxon>Gloniales</taxon>
        <taxon>Gloniaceae</taxon>
        <taxon>Glonium</taxon>
    </lineage>
</organism>